<dbReference type="Proteomes" id="UP000191933">
    <property type="component" value="Unassembled WGS sequence"/>
</dbReference>
<proteinExistence type="predicted"/>
<comment type="caution">
    <text evidence="1">The sequence shown here is derived from an EMBL/GenBank/DDBJ whole genome shotgun (WGS) entry which is preliminary data.</text>
</comment>
<evidence type="ECO:0000313" key="1">
    <source>
        <dbReference type="EMBL" id="CUW84136.1"/>
    </source>
</evidence>
<protein>
    <submittedName>
        <fullName evidence="1">Uncharacterized protein</fullName>
    </submittedName>
</protein>
<name>A0A9W5AX29_9HYPH</name>
<dbReference type="AlphaFoldDB" id="A0A9W5AX29"/>
<gene>
    <name evidence="1" type="ORF">AGR2A_Cc10165</name>
</gene>
<accession>A0A9W5AX29</accession>
<organism evidence="1 2">
    <name type="scientific">Agrobacterium genomosp. 2 str. CFBP 5494</name>
    <dbReference type="NCBI Taxonomy" id="1183436"/>
    <lineage>
        <taxon>Bacteria</taxon>
        <taxon>Pseudomonadati</taxon>
        <taxon>Pseudomonadota</taxon>
        <taxon>Alphaproteobacteria</taxon>
        <taxon>Hyphomicrobiales</taxon>
        <taxon>Rhizobiaceae</taxon>
        <taxon>Rhizobium/Agrobacterium group</taxon>
        <taxon>Agrobacterium</taxon>
        <taxon>Agrobacterium tumefaciens complex</taxon>
    </lineage>
</organism>
<sequence>MLSGEPKSAGERPGNARKEACRQTLVVLQHIHILSETSEFRSHGNFHSRSMVLRQHECAGDRLKDRIVPTLCTASRRDGLPSNALRLL</sequence>
<dbReference type="EMBL" id="FBVY01000001">
    <property type="protein sequence ID" value="CUW84136.1"/>
    <property type="molecule type" value="Genomic_DNA"/>
</dbReference>
<reference evidence="1 2" key="1">
    <citation type="submission" date="2016-01" db="EMBL/GenBank/DDBJ databases">
        <authorList>
            <person name="Regsiter A."/>
            <person name="william w."/>
        </authorList>
    </citation>
    <scope>NUCLEOTIDE SEQUENCE [LARGE SCALE GENOMIC DNA]</scope>
    <source>
        <strain evidence="1 2">CFBP 5494</strain>
    </source>
</reference>
<evidence type="ECO:0000313" key="2">
    <source>
        <dbReference type="Proteomes" id="UP000191933"/>
    </source>
</evidence>
<keyword evidence="2" id="KW-1185">Reference proteome</keyword>